<organism evidence="3 4">
    <name type="scientific">Xylanibacter rarus</name>
    <dbReference type="NCBI Taxonomy" id="1676614"/>
    <lineage>
        <taxon>Bacteria</taxon>
        <taxon>Pseudomonadati</taxon>
        <taxon>Bacteroidota</taxon>
        <taxon>Bacteroidia</taxon>
        <taxon>Bacteroidales</taxon>
        <taxon>Prevotellaceae</taxon>
        <taxon>Xylanibacter</taxon>
    </lineage>
</organism>
<sequence>MQKLSILLCSLLLAASAWAGSKADPGKQAIVLEEFVFMKSPTRDCHASSIMELSDGTLLCTWFGGTRERAKDVKIWLARKPKGGTWQEPVAIADGEGGTVFNPVLVQLKGGDIQIYYLCPTIDEGRVITSSDNGLTWSRPVALPKGFVGPVVNKPVYLDDGTIVAGASLQDAPGKRIHVERSTDNGRTWTKTPALSDPAGTKYKLIQPTFLVHSQKRLQLLARPNGSGPDTRIAQTWSDDGGLTWGPITDTTLPNNNSAIDAVTLKDGRHLLVYNHSTRNDTIGGRKGRGILTVAMTRNGIDWEAAAVLEYRTGAVQYSYPAVIQTSDGLVHITYSWHRKRIKHVVIDPSKLVTYPIVDGVWPKDKMPWTKSTETESVAQGTEVLQ</sequence>
<name>A0A8E1QZ62_9BACT</name>
<dbReference type="SUPFAM" id="SSF50939">
    <property type="entry name" value="Sialidases"/>
    <property type="match status" value="1"/>
</dbReference>
<dbReference type="PANTHER" id="PTHR43752">
    <property type="entry name" value="BNR/ASP-BOX REPEAT FAMILY PROTEIN"/>
    <property type="match status" value="1"/>
</dbReference>
<dbReference type="EMBL" id="LFQU01000002">
    <property type="protein sequence ID" value="KOO69490.1"/>
    <property type="molecule type" value="Genomic_DNA"/>
</dbReference>
<evidence type="ECO:0000256" key="1">
    <source>
        <dbReference type="SAM" id="SignalP"/>
    </source>
</evidence>
<reference evidence="3 4" key="1">
    <citation type="submission" date="2015-06" db="EMBL/GenBank/DDBJ databases">
        <title>Prevotella sp. 109, sp. nov., a novel member of the family Prevotellaceae isolated from human faeces.</title>
        <authorList>
            <person name="Shkoporov A.N."/>
            <person name="Chaplin A.V."/>
            <person name="Kafarskaia L.I."/>
            <person name="Efimov B.A."/>
        </authorList>
    </citation>
    <scope>NUCLEOTIDE SEQUENCE [LARGE SCALE GENOMIC DNA]</scope>
    <source>
        <strain evidence="3 4">109</strain>
    </source>
</reference>
<keyword evidence="4" id="KW-1185">Reference proteome</keyword>
<gene>
    <name evidence="3" type="ORF">ACU52_02210</name>
</gene>
<proteinExistence type="predicted"/>
<dbReference type="InterPro" id="IPR011040">
    <property type="entry name" value="Sialidase"/>
</dbReference>
<comment type="caution">
    <text evidence="3">The sequence shown here is derived from an EMBL/GenBank/DDBJ whole genome shotgun (WGS) entry which is preliminary data.</text>
</comment>
<keyword evidence="1" id="KW-0732">Signal</keyword>
<evidence type="ECO:0000313" key="4">
    <source>
        <dbReference type="Proteomes" id="UP000036951"/>
    </source>
</evidence>
<accession>A0A8E1QZ62</accession>
<feature type="domain" description="Sialidase" evidence="2">
    <location>
        <begin position="56"/>
        <end position="333"/>
    </location>
</feature>
<dbReference type="OrthoDB" id="7294637at2"/>
<dbReference type="Gene3D" id="2.120.10.10">
    <property type="match status" value="1"/>
</dbReference>
<dbReference type="Proteomes" id="UP000036951">
    <property type="component" value="Unassembled WGS sequence"/>
</dbReference>
<dbReference type="RefSeq" id="WP_021854529.1">
    <property type="nucleotide sequence ID" value="NZ_DBGCYH010000028.1"/>
</dbReference>
<evidence type="ECO:0000313" key="3">
    <source>
        <dbReference type="EMBL" id="KOO69490.1"/>
    </source>
</evidence>
<dbReference type="AlphaFoldDB" id="A0A8E1QZ62"/>
<dbReference type="PANTHER" id="PTHR43752:SF2">
    <property type="entry name" value="BNR_ASP-BOX REPEAT FAMILY PROTEIN"/>
    <property type="match status" value="1"/>
</dbReference>
<dbReference type="CDD" id="cd15482">
    <property type="entry name" value="Sialidase_non-viral"/>
    <property type="match status" value="1"/>
</dbReference>
<dbReference type="Pfam" id="PF13088">
    <property type="entry name" value="BNR_2"/>
    <property type="match status" value="1"/>
</dbReference>
<evidence type="ECO:0000259" key="2">
    <source>
        <dbReference type="Pfam" id="PF13088"/>
    </source>
</evidence>
<protein>
    <recommendedName>
        <fullName evidence="2">Sialidase domain-containing protein</fullName>
    </recommendedName>
</protein>
<dbReference type="InterPro" id="IPR036278">
    <property type="entry name" value="Sialidase_sf"/>
</dbReference>
<feature type="chain" id="PRO_5034252848" description="Sialidase domain-containing protein" evidence="1">
    <location>
        <begin position="20"/>
        <end position="386"/>
    </location>
</feature>
<feature type="signal peptide" evidence="1">
    <location>
        <begin position="1"/>
        <end position="19"/>
    </location>
</feature>